<dbReference type="Proteomes" id="UP000765509">
    <property type="component" value="Unassembled WGS sequence"/>
</dbReference>
<comment type="caution">
    <text evidence="2">The sequence shown here is derived from an EMBL/GenBank/DDBJ whole genome shotgun (WGS) entry which is preliminary data.</text>
</comment>
<evidence type="ECO:0000313" key="2">
    <source>
        <dbReference type="EMBL" id="MBW0501952.1"/>
    </source>
</evidence>
<protein>
    <recommendedName>
        <fullName evidence="1">Integrase zinc-binding domain-containing protein</fullName>
    </recommendedName>
</protein>
<dbReference type="Pfam" id="PF17921">
    <property type="entry name" value="Integrase_H2C2"/>
    <property type="match status" value="1"/>
</dbReference>
<evidence type="ECO:0000259" key="1">
    <source>
        <dbReference type="Pfam" id="PF17921"/>
    </source>
</evidence>
<name>A0A9Q3DH54_9BASI</name>
<reference evidence="2" key="1">
    <citation type="submission" date="2021-03" db="EMBL/GenBank/DDBJ databases">
        <title>Draft genome sequence of rust myrtle Austropuccinia psidii MF-1, a brazilian biotype.</title>
        <authorList>
            <person name="Quecine M.C."/>
            <person name="Pachon D.M.R."/>
            <person name="Bonatelli M.L."/>
            <person name="Correr F.H."/>
            <person name="Franceschini L.M."/>
            <person name="Leite T.F."/>
            <person name="Margarido G.R.A."/>
            <person name="Almeida C.A."/>
            <person name="Ferrarezi J.A."/>
            <person name="Labate C.A."/>
        </authorList>
    </citation>
    <scope>NUCLEOTIDE SEQUENCE</scope>
    <source>
        <strain evidence="2">MF-1</strain>
    </source>
</reference>
<accession>A0A9Q3DH54</accession>
<keyword evidence="3" id="KW-1185">Reference proteome</keyword>
<evidence type="ECO:0000313" key="3">
    <source>
        <dbReference type="Proteomes" id="UP000765509"/>
    </source>
</evidence>
<dbReference type="AlphaFoldDB" id="A0A9Q3DH54"/>
<sequence length="217" mass="25658">MKTTNRHMLRWQIDIQQYRGNMNIIYKEGKSHTKKDGLIRWPLDNIKSNAAYGPEVASKIPIHFEVIDRRKNFIFYEWAPQSDTPDSGDTEPEGTETPVLVIEVQEPDLESQLKEPWLRDYKDNNFFLIDGLLYHREKHSSALTVIERDHISLILQEFHVCPYMGHMSEDRSKEGVASTAWWPKWEQELSEYINTCERFQKANRNHGKKYGLLKHIE</sequence>
<feature type="domain" description="Integrase zinc-binding" evidence="1">
    <location>
        <begin position="148"/>
        <end position="204"/>
    </location>
</feature>
<organism evidence="2 3">
    <name type="scientific">Austropuccinia psidii MF-1</name>
    <dbReference type="NCBI Taxonomy" id="1389203"/>
    <lineage>
        <taxon>Eukaryota</taxon>
        <taxon>Fungi</taxon>
        <taxon>Dikarya</taxon>
        <taxon>Basidiomycota</taxon>
        <taxon>Pucciniomycotina</taxon>
        <taxon>Pucciniomycetes</taxon>
        <taxon>Pucciniales</taxon>
        <taxon>Sphaerophragmiaceae</taxon>
        <taxon>Austropuccinia</taxon>
    </lineage>
</organism>
<dbReference type="InterPro" id="IPR041588">
    <property type="entry name" value="Integrase_H2C2"/>
</dbReference>
<dbReference type="EMBL" id="AVOT02016586">
    <property type="protein sequence ID" value="MBW0501952.1"/>
    <property type="molecule type" value="Genomic_DNA"/>
</dbReference>
<dbReference type="Gene3D" id="1.10.340.70">
    <property type="match status" value="1"/>
</dbReference>
<dbReference type="OrthoDB" id="2595244at2759"/>
<gene>
    <name evidence="2" type="ORF">O181_041667</name>
</gene>
<proteinExistence type="predicted"/>